<evidence type="ECO:0000313" key="1">
    <source>
        <dbReference type="EMBL" id="CAH0547069.1"/>
    </source>
</evidence>
<dbReference type="Proteomes" id="UP001154078">
    <property type="component" value="Chromosome 1"/>
</dbReference>
<dbReference type="OrthoDB" id="6778171at2759"/>
<reference evidence="1" key="1">
    <citation type="submission" date="2021-12" db="EMBL/GenBank/DDBJ databases">
        <authorList>
            <person name="King R."/>
        </authorList>
    </citation>
    <scope>NUCLEOTIDE SEQUENCE</scope>
</reference>
<name>A0A9P0ATT8_BRAAE</name>
<keyword evidence="2" id="KW-1185">Reference proteome</keyword>
<evidence type="ECO:0000313" key="2">
    <source>
        <dbReference type="Proteomes" id="UP001154078"/>
    </source>
</evidence>
<organism evidence="1 2">
    <name type="scientific">Brassicogethes aeneus</name>
    <name type="common">Rape pollen beetle</name>
    <name type="synonym">Meligethes aeneus</name>
    <dbReference type="NCBI Taxonomy" id="1431903"/>
    <lineage>
        <taxon>Eukaryota</taxon>
        <taxon>Metazoa</taxon>
        <taxon>Ecdysozoa</taxon>
        <taxon>Arthropoda</taxon>
        <taxon>Hexapoda</taxon>
        <taxon>Insecta</taxon>
        <taxon>Pterygota</taxon>
        <taxon>Neoptera</taxon>
        <taxon>Endopterygota</taxon>
        <taxon>Coleoptera</taxon>
        <taxon>Polyphaga</taxon>
        <taxon>Cucujiformia</taxon>
        <taxon>Nitidulidae</taxon>
        <taxon>Meligethinae</taxon>
        <taxon>Brassicogethes</taxon>
    </lineage>
</organism>
<dbReference type="AlphaFoldDB" id="A0A9P0ATT8"/>
<protein>
    <submittedName>
        <fullName evidence="1">Uncharacterized protein</fullName>
    </submittedName>
</protein>
<sequence>MAKPWTKWIDECQLALSKVKRNSMVNRLGKNISWKSYCSDVEILRQNNLTNVNGGTRDPQLALGLCQRHSEVSIGRMDSEHVQHIETERNIPSTATDDLGDSSTKVWRAARVVFIPKAGKKHYSIEKFLRPIGLRSFMFKTLKRIVDRYLKEGVLKKHI</sequence>
<gene>
    <name evidence="1" type="ORF">MELIAE_LOCUS1121</name>
</gene>
<dbReference type="EMBL" id="OV121132">
    <property type="protein sequence ID" value="CAH0547069.1"/>
    <property type="molecule type" value="Genomic_DNA"/>
</dbReference>
<proteinExistence type="predicted"/>
<accession>A0A9P0ATT8</accession>